<evidence type="ECO:0000313" key="1">
    <source>
        <dbReference type="EMBL" id="KYQ46231.1"/>
    </source>
</evidence>
<proteinExistence type="predicted"/>
<dbReference type="EMBL" id="KQ983238">
    <property type="protein sequence ID" value="KYQ46231.1"/>
    <property type="molecule type" value="Genomic_DNA"/>
</dbReference>
<accession>A0A151WEN5</accession>
<keyword evidence="2" id="KW-1185">Reference proteome</keyword>
<reference evidence="1 2" key="1">
    <citation type="submission" date="2015-09" db="EMBL/GenBank/DDBJ databases">
        <title>Trachymyrmex zeteki WGS genome.</title>
        <authorList>
            <person name="Nygaard S."/>
            <person name="Hu H."/>
            <person name="Boomsma J."/>
            <person name="Zhang G."/>
        </authorList>
    </citation>
    <scope>NUCLEOTIDE SEQUENCE [LARGE SCALE GENOMIC DNA]</scope>
    <source>
        <strain evidence="1">Tzet28-1</strain>
        <tissue evidence="1">Whole body</tissue>
    </source>
</reference>
<name>A0A151WEN5_9HYME</name>
<dbReference type="Proteomes" id="UP000075809">
    <property type="component" value="Unassembled WGS sequence"/>
</dbReference>
<protein>
    <submittedName>
        <fullName evidence="1">Uncharacterized protein</fullName>
    </submittedName>
</protein>
<gene>
    <name evidence="1" type="ORF">ALC60_14653</name>
</gene>
<sequence length="549" mass="62134">MRSDVDKVRLRLFRWPCLDTARNGRRADDDGGGCATDAHQDRCIRLKHASVTQTLIDTHRSVIEPEKIKSCLRLLEISHSVNHVAFLKKQYALLMSADNGPQYCFAPSDASSASLFFPTTCAVWVKLFAVRLVYANERGTALLPEVPSSDRTTRRRICKISLIRVAVSPVSLGHPSTVQEGPFSPIYITISPTALTFIPFPPFPSRRVVAFGRLGSSFKLESAPTALSTSRSITNVAKFLIGNGHSLAVEQGARAVARPLDLSGRNARLACPFFHPPVAFREHFSQRCPTLPQHFAQVHSHRGLCNCHRFIHERFPRIIYGEREPMSGLSINYGQFSTLAFIYLYCKIIEEGREEFPVGRQITRYIDNEKFIEVRKSVLSCLSIHFVLSRFYIVYILRRHLQQYQRTASHGISNFDLAYFRERASNRCAYVPWQTSQVHGCLSTSGGVLANAFLQQSIARRTSARDFLECFRCLVHVWALASVRSDTKGELTAFSRSYARVRALMKSRFNRSHPAPRTCSLKNYYSNNGQKKLSDDLSRAPFRIFNTIS</sequence>
<dbReference type="AlphaFoldDB" id="A0A151WEN5"/>
<evidence type="ECO:0000313" key="2">
    <source>
        <dbReference type="Proteomes" id="UP000075809"/>
    </source>
</evidence>
<organism evidence="1 2">
    <name type="scientific">Mycetomoellerius zeteki</name>
    <dbReference type="NCBI Taxonomy" id="64791"/>
    <lineage>
        <taxon>Eukaryota</taxon>
        <taxon>Metazoa</taxon>
        <taxon>Ecdysozoa</taxon>
        <taxon>Arthropoda</taxon>
        <taxon>Hexapoda</taxon>
        <taxon>Insecta</taxon>
        <taxon>Pterygota</taxon>
        <taxon>Neoptera</taxon>
        <taxon>Endopterygota</taxon>
        <taxon>Hymenoptera</taxon>
        <taxon>Apocrita</taxon>
        <taxon>Aculeata</taxon>
        <taxon>Formicoidea</taxon>
        <taxon>Formicidae</taxon>
        <taxon>Myrmicinae</taxon>
        <taxon>Mycetomoellerius</taxon>
    </lineage>
</organism>